<dbReference type="OrthoDB" id="79831at2"/>
<keyword evidence="2" id="KW-1185">Reference proteome</keyword>
<dbReference type="EMBL" id="AONC01000038">
    <property type="protein sequence ID" value="EXJ14591.1"/>
    <property type="molecule type" value="Genomic_DNA"/>
</dbReference>
<proteinExistence type="predicted"/>
<name>W9VC79_9GAMM</name>
<accession>W9VC79</accession>
<comment type="caution">
    <text evidence="1">The sequence shown here is derived from an EMBL/GenBank/DDBJ whole genome shotgun (WGS) entry which is preliminary data.</text>
</comment>
<dbReference type="AlphaFoldDB" id="W9VC79"/>
<dbReference type="Pfam" id="PF09669">
    <property type="entry name" value="Phage_pRha"/>
    <property type="match status" value="1"/>
</dbReference>
<dbReference type="eggNOG" id="COG3646">
    <property type="taxonomic scope" value="Bacteria"/>
</dbReference>
<dbReference type="InterPro" id="IPR014054">
    <property type="entry name" value="Phage_regulatory_Rha"/>
</dbReference>
<dbReference type="STRING" id="1249627.D779_2285"/>
<reference evidence="1 2" key="1">
    <citation type="submission" date="2012-11" db="EMBL/GenBank/DDBJ databases">
        <title>Genome assembly of Thiorhodococcus sp. AK35.</title>
        <authorList>
            <person name="Nupur N."/>
            <person name="Khatri I."/>
            <person name="Subramanian S."/>
            <person name="Pinnaka A."/>
        </authorList>
    </citation>
    <scope>NUCLEOTIDE SEQUENCE [LARGE SCALE GENOMIC DNA]</scope>
    <source>
        <strain evidence="1 2">AK35</strain>
    </source>
</reference>
<evidence type="ECO:0000313" key="2">
    <source>
        <dbReference type="Proteomes" id="UP000019460"/>
    </source>
</evidence>
<dbReference type="Proteomes" id="UP000019460">
    <property type="component" value="Unassembled WGS sequence"/>
</dbReference>
<sequence>MTNTAIVEIRNRQATTTSLAITEGCAIQHKQVLAMIRKYRSEFEELGRLAFETRPFETSGGTQRREIAILNEDQATFAITLFRNTPIVRRFKLTLVKAFRQALDEIARLYANPPRQEILRAKRDAHQSMMDALVEIRSAAGKRTDSRQHMAENKLCNWVVTGRFGRIDEQTLGNGDAALLEHVRDRNRAFILAGLDYETRKSRLAAFAIRERTKRLSDGEPRNTGFSRD</sequence>
<protein>
    <submittedName>
        <fullName evidence="1">Phage protein</fullName>
    </submittedName>
</protein>
<evidence type="ECO:0000313" key="1">
    <source>
        <dbReference type="EMBL" id="EXJ14591.1"/>
    </source>
</evidence>
<dbReference type="RefSeq" id="WP_157726396.1">
    <property type="nucleotide sequence ID" value="NZ_AONC01000038.1"/>
</dbReference>
<organism evidence="1 2">
    <name type="scientific">Imhoffiella purpurea</name>
    <dbReference type="NCBI Taxonomy" id="1249627"/>
    <lineage>
        <taxon>Bacteria</taxon>
        <taxon>Pseudomonadati</taxon>
        <taxon>Pseudomonadota</taxon>
        <taxon>Gammaproteobacteria</taxon>
        <taxon>Chromatiales</taxon>
        <taxon>Chromatiaceae</taxon>
        <taxon>Imhoffiella</taxon>
    </lineage>
</organism>
<gene>
    <name evidence="1" type="ORF">D779_2285</name>
</gene>